<dbReference type="Proteomes" id="UP000291404">
    <property type="component" value="Unassembled WGS sequence"/>
</dbReference>
<dbReference type="VEuPathDB" id="MicrosporidiaDB:CWI36_3271p0010"/>
<keyword evidence="2" id="KW-1185">Reference proteome</keyword>
<feature type="non-terminal residue" evidence="1">
    <location>
        <position position="157"/>
    </location>
</feature>
<organism evidence="1 2">
    <name type="scientific">Hamiltosporidium magnivora</name>
    <dbReference type="NCBI Taxonomy" id="148818"/>
    <lineage>
        <taxon>Eukaryota</taxon>
        <taxon>Fungi</taxon>
        <taxon>Fungi incertae sedis</taxon>
        <taxon>Microsporidia</taxon>
        <taxon>Dubosqiidae</taxon>
        <taxon>Hamiltosporidium</taxon>
    </lineage>
</organism>
<proteinExistence type="predicted"/>
<gene>
    <name evidence="1" type="ORF">CWI36_3271p0010</name>
</gene>
<evidence type="ECO:0000313" key="2">
    <source>
        <dbReference type="Proteomes" id="UP000291404"/>
    </source>
</evidence>
<dbReference type="EMBL" id="PITI01003271">
    <property type="protein sequence ID" value="TBT96920.1"/>
    <property type="molecule type" value="Genomic_DNA"/>
</dbReference>
<evidence type="ECO:0000313" key="1">
    <source>
        <dbReference type="EMBL" id="TBT96920.1"/>
    </source>
</evidence>
<comment type="caution">
    <text evidence="1">The sequence shown here is derived from an EMBL/GenBank/DDBJ whole genome shotgun (WGS) entry which is preliminary data.</text>
</comment>
<accession>A0A4Q9KRY3</accession>
<dbReference type="AlphaFoldDB" id="A0A4Q9KRY3"/>
<protein>
    <submittedName>
        <fullName evidence="1">Uncharacterized protein</fullName>
    </submittedName>
</protein>
<name>A0A4Q9KRY3_9MICR</name>
<reference evidence="1 2" key="1">
    <citation type="submission" date="2017-12" db="EMBL/GenBank/DDBJ databases">
        <authorList>
            <person name="Pombert J.-F."/>
            <person name="Haag K.L."/>
            <person name="Ebert D."/>
        </authorList>
    </citation>
    <scope>NUCLEOTIDE SEQUENCE [LARGE SCALE GENOMIC DNA]</scope>
    <source>
        <strain evidence="1">BE-OM-2</strain>
    </source>
</reference>
<sequence>MTLNLVTAYKFAFNFYKNENSEILFFLQRQENRENSEHNIEKFDLKLYNTNEENQFDRQDLVFTYTKENFIEFYLLNNMLLTNSFENNCQNKIINCNFDLSYYLKLSKDFTEIPDRITICQLKYFLLTLKFLQAVDNKNMAKLLQALIFKVFICSNT</sequence>